<proteinExistence type="predicted"/>
<dbReference type="AlphaFoldDB" id="A0A1V6ML68"/>
<protein>
    <submittedName>
        <fullName evidence="1">Uncharacterized protein</fullName>
    </submittedName>
</protein>
<reference evidence="2" key="1">
    <citation type="submission" date="2016-11" db="EMBL/GenBank/DDBJ databases">
        <authorList>
            <person name="Schniete J.K."/>
            <person name="Salih T."/>
            <person name="Algora Gallardo L."/>
            <person name="Martinez Fernandez S."/>
            <person name="Herron P.R."/>
        </authorList>
    </citation>
    <scope>NUCLEOTIDE SEQUENCE [LARGE SCALE GENOMIC DNA]</scope>
    <source>
        <strain evidence="2">DSM 41896</strain>
    </source>
</reference>
<dbReference type="Proteomes" id="UP000184286">
    <property type="component" value="Unassembled WGS sequence"/>
</dbReference>
<comment type="caution">
    <text evidence="1">The sequence shown here is derived from an EMBL/GenBank/DDBJ whole genome shotgun (WGS) entry which is preliminary data.</text>
</comment>
<evidence type="ECO:0000313" key="2">
    <source>
        <dbReference type="Proteomes" id="UP000184286"/>
    </source>
</evidence>
<accession>A0A1V6ML68</accession>
<gene>
    <name evidence="1" type="ORF">BM536_034065</name>
</gene>
<reference evidence="1 2" key="2">
    <citation type="submission" date="2017-02" db="EMBL/GenBank/DDBJ databases">
        <title>Draft genome sequence of Streptomyces phaeoluteigriseus type strain DSM41896.</title>
        <authorList>
            <person name="Salih T.S."/>
            <person name="Algora Gallardo L."/>
            <person name="Melo Santos T."/>
            <person name="Filgueira Martinez S."/>
            <person name="Herron P.R."/>
        </authorList>
    </citation>
    <scope>NUCLEOTIDE SEQUENCE [LARGE SCALE GENOMIC DNA]</scope>
    <source>
        <strain evidence="1 2">DSM 41896</strain>
    </source>
</reference>
<name>A0A1V6ML68_9ACTN</name>
<sequence>MIPRPLVTSRLPSALPLGVYAVRAGEWVQLGDLTPSFRPANLFELAMNAPVHLPVQEAMPSGVMSVSVLKIY</sequence>
<dbReference type="EMBL" id="MPOH02000019">
    <property type="protein sequence ID" value="OQD53042.1"/>
    <property type="molecule type" value="Genomic_DNA"/>
</dbReference>
<dbReference type="STRING" id="114686.BM536_034065"/>
<organism evidence="1 2">
    <name type="scientific">Streptomyces phaeoluteigriseus</name>
    <dbReference type="NCBI Taxonomy" id="114686"/>
    <lineage>
        <taxon>Bacteria</taxon>
        <taxon>Bacillati</taxon>
        <taxon>Actinomycetota</taxon>
        <taxon>Actinomycetes</taxon>
        <taxon>Kitasatosporales</taxon>
        <taxon>Streptomycetaceae</taxon>
        <taxon>Streptomyces</taxon>
        <taxon>Streptomyces aurantiacus group</taxon>
    </lineage>
</organism>
<evidence type="ECO:0000313" key="1">
    <source>
        <dbReference type="EMBL" id="OQD53042.1"/>
    </source>
</evidence>